<protein>
    <submittedName>
        <fullName evidence="2">Uncharacterized protein</fullName>
    </submittedName>
</protein>
<feature type="region of interest" description="Disordered" evidence="1">
    <location>
        <begin position="134"/>
        <end position="184"/>
    </location>
</feature>
<organism evidence="2 3">
    <name type="scientific">Sordaria brevicollis</name>
    <dbReference type="NCBI Taxonomy" id="83679"/>
    <lineage>
        <taxon>Eukaryota</taxon>
        <taxon>Fungi</taxon>
        <taxon>Dikarya</taxon>
        <taxon>Ascomycota</taxon>
        <taxon>Pezizomycotina</taxon>
        <taxon>Sordariomycetes</taxon>
        <taxon>Sordariomycetidae</taxon>
        <taxon>Sordariales</taxon>
        <taxon>Sordariaceae</taxon>
        <taxon>Sordaria</taxon>
    </lineage>
</organism>
<dbReference type="AlphaFoldDB" id="A0AAE0P8M4"/>
<name>A0AAE0P8M4_SORBR</name>
<accession>A0AAE0P8M4</accession>
<evidence type="ECO:0000313" key="3">
    <source>
        <dbReference type="Proteomes" id="UP001281003"/>
    </source>
</evidence>
<reference evidence="2" key="2">
    <citation type="submission" date="2023-07" db="EMBL/GenBank/DDBJ databases">
        <authorList>
            <consortium name="Lawrence Berkeley National Laboratory"/>
            <person name="Haridas S."/>
            <person name="Hensen N."/>
            <person name="Bonometti L."/>
            <person name="Westerberg I."/>
            <person name="Brannstrom I.O."/>
            <person name="Guillou S."/>
            <person name="Cros-Aarteil S."/>
            <person name="Calhoun S."/>
            <person name="Kuo A."/>
            <person name="Mondo S."/>
            <person name="Pangilinan J."/>
            <person name="Riley R."/>
            <person name="LaButti K."/>
            <person name="Andreopoulos B."/>
            <person name="Lipzen A."/>
            <person name="Chen C."/>
            <person name="Yanf M."/>
            <person name="Daum C."/>
            <person name="Ng V."/>
            <person name="Clum A."/>
            <person name="Steindorff A."/>
            <person name="Ohm R."/>
            <person name="Martin F."/>
            <person name="Silar P."/>
            <person name="Natvig D."/>
            <person name="Lalanne C."/>
            <person name="Gautier V."/>
            <person name="Ament-velasquez S.L."/>
            <person name="Kruys A."/>
            <person name="Hutchinson M.I."/>
            <person name="Powell A.J."/>
            <person name="Barry K."/>
            <person name="Miller A.N."/>
            <person name="Grigoriev I.V."/>
            <person name="Debuchy R."/>
            <person name="Gladieux P."/>
            <person name="Thoren M.H."/>
            <person name="Johannesson H."/>
        </authorList>
    </citation>
    <scope>NUCLEOTIDE SEQUENCE</scope>
    <source>
        <strain evidence="2">FGSC 1904</strain>
    </source>
</reference>
<comment type="caution">
    <text evidence="2">The sequence shown here is derived from an EMBL/GenBank/DDBJ whole genome shotgun (WGS) entry which is preliminary data.</text>
</comment>
<keyword evidence="3" id="KW-1185">Reference proteome</keyword>
<gene>
    <name evidence="2" type="ORF">B0T20DRAFT_481790</name>
</gene>
<dbReference type="EMBL" id="JAUTDP010000010">
    <property type="protein sequence ID" value="KAK3395431.1"/>
    <property type="molecule type" value="Genomic_DNA"/>
</dbReference>
<feature type="compositionally biased region" description="Acidic residues" evidence="1">
    <location>
        <begin position="160"/>
        <end position="176"/>
    </location>
</feature>
<proteinExistence type="predicted"/>
<reference evidence="2" key="1">
    <citation type="journal article" date="2023" name="Mol. Phylogenet. Evol.">
        <title>Genome-scale phylogeny and comparative genomics of the fungal order Sordariales.</title>
        <authorList>
            <person name="Hensen N."/>
            <person name="Bonometti L."/>
            <person name="Westerberg I."/>
            <person name="Brannstrom I.O."/>
            <person name="Guillou S."/>
            <person name="Cros-Aarteil S."/>
            <person name="Calhoun S."/>
            <person name="Haridas S."/>
            <person name="Kuo A."/>
            <person name="Mondo S."/>
            <person name="Pangilinan J."/>
            <person name="Riley R."/>
            <person name="LaButti K."/>
            <person name="Andreopoulos B."/>
            <person name="Lipzen A."/>
            <person name="Chen C."/>
            <person name="Yan M."/>
            <person name="Daum C."/>
            <person name="Ng V."/>
            <person name="Clum A."/>
            <person name="Steindorff A."/>
            <person name="Ohm R.A."/>
            <person name="Martin F."/>
            <person name="Silar P."/>
            <person name="Natvig D.O."/>
            <person name="Lalanne C."/>
            <person name="Gautier V."/>
            <person name="Ament-Velasquez S.L."/>
            <person name="Kruys A."/>
            <person name="Hutchinson M.I."/>
            <person name="Powell A.J."/>
            <person name="Barry K."/>
            <person name="Miller A.N."/>
            <person name="Grigoriev I.V."/>
            <person name="Debuchy R."/>
            <person name="Gladieux P."/>
            <person name="Hiltunen Thoren M."/>
            <person name="Johannesson H."/>
        </authorList>
    </citation>
    <scope>NUCLEOTIDE SEQUENCE</scope>
    <source>
        <strain evidence="2">FGSC 1904</strain>
    </source>
</reference>
<feature type="compositionally biased region" description="Basic and acidic residues" evidence="1">
    <location>
        <begin position="138"/>
        <end position="159"/>
    </location>
</feature>
<evidence type="ECO:0000313" key="2">
    <source>
        <dbReference type="EMBL" id="KAK3395431.1"/>
    </source>
</evidence>
<dbReference type="Proteomes" id="UP001281003">
    <property type="component" value="Unassembled WGS sequence"/>
</dbReference>
<sequence length="184" mass="20715">MSSRSSMHRISTATWMNLAASRIRPNIFAVSSSTTSMNNKNSFNTIPDSKANGDRLSHHQKNCLSTTRLHPTLSFLSSMSALDPRPFNNTTRPSTLNGVTKTMKTSIIKNSESLPPFTTVMVHYKTLPTAQTPLVFDNGEHNDKESIKKDDSGIDREAIVEEEEHNDEEQCEENMDEDKREKLD</sequence>
<evidence type="ECO:0000256" key="1">
    <source>
        <dbReference type="SAM" id="MobiDB-lite"/>
    </source>
</evidence>